<keyword evidence="2" id="KW-1185">Reference proteome</keyword>
<sequence>MHSILRMIEAGTAGGPLTPFPDFPGVSEAVRCNQDELDCWMLDVQTTGCMFLKGATGLMGSGKHKKIIIFNSTSFYLNIYREWCFEVLGNIKEHCCGLDMIREAQSFVFDQDRLL</sequence>
<gene>
    <name evidence="1" type="ORF">VP01_4934g1</name>
</gene>
<reference evidence="1 2" key="1">
    <citation type="submission" date="2015-08" db="EMBL/GenBank/DDBJ databases">
        <title>Next Generation Sequencing and Analysis of the Genome of Puccinia sorghi L Schw, the Causal Agent of Maize Common Rust.</title>
        <authorList>
            <person name="Rochi L."/>
            <person name="Burguener G."/>
            <person name="Darino M."/>
            <person name="Turjanski A."/>
            <person name="Kreff E."/>
            <person name="Dieguez M.J."/>
            <person name="Sacco F."/>
        </authorList>
    </citation>
    <scope>NUCLEOTIDE SEQUENCE [LARGE SCALE GENOMIC DNA]</scope>
    <source>
        <strain evidence="1 2">RO10H11247</strain>
    </source>
</reference>
<evidence type="ECO:0000313" key="2">
    <source>
        <dbReference type="Proteomes" id="UP000037035"/>
    </source>
</evidence>
<organism evidence="1 2">
    <name type="scientific">Puccinia sorghi</name>
    <dbReference type="NCBI Taxonomy" id="27349"/>
    <lineage>
        <taxon>Eukaryota</taxon>
        <taxon>Fungi</taxon>
        <taxon>Dikarya</taxon>
        <taxon>Basidiomycota</taxon>
        <taxon>Pucciniomycotina</taxon>
        <taxon>Pucciniomycetes</taxon>
        <taxon>Pucciniales</taxon>
        <taxon>Pucciniaceae</taxon>
        <taxon>Puccinia</taxon>
    </lineage>
</organism>
<dbReference type="VEuPathDB" id="FungiDB:VP01_4934g1"/>
<proteinExistence type="predicted"/>
<dbReference type="AlphaFoldDB" id="A0A0L6UP04"/>
<dbReference type="Proteomes" id="UP000037035">
    <property type="component" value="Unassembled WGS sequence"/>
</dbReference>
<name>A0A0L6UP04_9BASI</name>
<protein>
    <submittedName>
        <fullName evidence="1">Uncharacterized protein</fullName>
    </submittedName>
</protein>
<accession>A0A0L6UP04</accession>
<evidence type="ECO:0000313" key="1">
    <source>
        <dbReference type="EMBL" id="KNZ49565.1"/>
    </source>
</evidence>
<comment type="caution">
    <text evidence="1">The sequence shown here is derived from an EMBL/GenBank/DDBJ whole genome shotgun (WGS) entry which is preliminary data.</text>
</comment>
<dbReference type="EMBL" id="LAVV01010092">
    <property type="protein sequence ID" value="KNZ49565.1"/>
    <property type="molecule type" value="Genomic_DNA"/>
</dbReference>